<dbReference type="AlphaFoldDB" id="A0A3B0JP08"/>
<feature type="compositionally biased region" description="Polar residues" evidence="1">
    <location>
        <begin position="99"/>
        <end position="111"/>
    </location>
</feature>
<evidence type="ECO:0000256" key="1">
    <source>
        <dbReference type="SAM" id="MobiDB-lite"/>
    </source>
</evidence>
<evidence type="ECO:0000313" key="4">
    <source>
        <dbReference type="EMBL" id="SPP72928.1"/>
    </source>
</evidence>
<dbReference type="Pfam" id="PF16042">
    <property type="entry name" value="DUF4794"/>
    <property type="match status" value="1"/>
</dbReference>
<dbReference type="OMA" id="RYFVISQ"/>
<name>A0A3B0JP08_DROGU</name>
<evidence type="ECO:0000313" key="5">
    <source>
        <dbReference type="Proteomes" id="UP000268350"/>
    </source>
</evidence>
<feature type="domain" description="DUF4794" evidence="3">
    <location>
        <begin position="26"/>
        <end position="114"/>
    </location>
</feature>
<dbReference type="STRING" id="7266.A0A3B0JP08"/>
<evidence type="ECO:0000256" key="2">
    <source>
        <dbReference type="SAM" id="SignalP"/>
    </source>
</evidence>
<keyword evidence="2" id="KW-0732">Signal</keyword>
<feature type="signal peptide" evidence="2">
    <location>
        <begin position="1"/>
        <end position="17"/>
    </location>
</feature>
<proteinExistence type="predicted"/>
<dbReference type="OrthoDB" id="8197587at2759"/>
<sequence length="201" mass="22271">MLAKFIPLIALLAVVRGELPVGRRAAPYAAAGWQPRVPFNLPNEYLPTSRARGSGVEISKERVELAGKVKPPQTNYLTPSPLVGTEAEALPESILGTAVSPSRNPRPSNQYGAPETDPAFKIIYPDEEESASADQQQSNIREGRYYIVAKDNKIQRVSFRALQQLDGDEDFTAQLRYSTVGQLQDPVYRYNSQGQLERVLK</sequence>
<dbReference type="InterPro" id="IPR032011">
    <property type="entry name" value="DUF4794"/>
</dbReference>
<evidence type="ECO:0000259" key="3">
    <source>
        <dbReference type="Pfam" id="PF16042"/>
    </source>
</evidence>
<accession>A0A3B0JP08</accession>
<feature type="chain" id="PRO_5017256923" description="DUF4794 domain-containing protein" evidence="2">
    <location>
        <begin position="18"/>
        <end position="201"/>
    </location>
</feature>
<dbReference type="EMBL" id="OUUW01000001">
    <property type="protein sequence ID" value="SPP72928.1"/>
    <property type="molecule type" value="Genomic_DNA"/>
</dbReference>
<organism evidence="4 5">
    <name type="scientific">Drosophila guanche</name>
    <name type="common">Fruit fly</name>
    <dbReference type="NCBI Taxonomy" id="7266"/>
    <lineage>
        <taxon>Eukaryota</taxon>
        <taxon>Metazoa</taxon>
        <taxon>Ecdysozoa</taxon>
        <taxon>Arthropoda</taxon>
        <taxon>Hexapoda</taxon>
        <taxon>Insecta</taxon>
        <taxon>Pterygota</taxon>
        <taxon>Neoptera</taxon>
        <taxon>Endopterygota</taxon>
        <taxon>Diptera</taxon>
        <taxon>Brachycera</taxon>
        <taxon>Muscomorpha</taxon>
        <taxon>Ephydroidea</taxon>
        <taxon>Drosophilidae</taxon>
        <taxon>Drosophila</taxon>
        <taxon>Sophophora</taxon>
    </lineage>
</organism>
<feature type="region of interest" description="Disordered" evidence="1">
    <location>
        <begin position="97"/>
        <end position="116"/>
    </location>
</feature>
<keyword evidence="5" id="KW-1185">Reference proteome</keyword>
<reference evidence="5" key="1">
    <citation type="submission" date="2018-01" db="EMBL/GenBank/DDBJ databases">
        <authorList>
            <person name="Alioto T."/>
            <person name="Alioto T."/>
        </authorList>
    </citation>
    <scope>NUCLEOTIDE SEQUENCE [LARGE SCALE GENOMIC DNA]</scope>
</reference>
<gene>
    <name evidence="4" type="ORF">DGUA_6G000326</name>
</gene>
<dbReference type="Proteomes" id="UP000268350">
    <property type="component" value="Unassembled WGS sequence"/>
</dbReference>
<protein>
    <recommendedName>
        <fullName evidence="3">DUF4794 domain-containing protein</fullName>
    </recommendedName>
</protein>